<name>A0A812V2H0_9DINO</name>
<organism evidence="2 3">
    <name type="scientific">Symbiodinium natans</name>
    <dbReference type="NCBI Taxonomy" id="878477"/>
    <lineage>
        <taxon>Eukaryota</taxon>
        <taxon>Sar</taxon>
        <taxon>Alveolata</taxon>
        <taxon>Dinophyceae</taxon>
        <taxon>Suessiales</taxon>
        <taxon>Symbiodiniaceae</taxon>
        <taxon>Symbiodinium</taxon>
    </lineage>
</organism>
<feature type="region of interest" description="Disordered" evidence="1">
    <location>
        <begin position="296"/>
        <end position="336"/>
    </location>
</feature>
<dbReference type="EMBL" id="CAJNDS010002835">
    <property type="protein sequence ID" value="CAE7613694.1"/>
    <property type="molecule type" value="Genomic_DNA"/>
</dbReference>
<sequence>MGGIVRMLAEGLDIQQDVWVPPSNGLQCSRTDGSWGITVPGERGRDVKWFDAAIIAHNGKCAERLTSSTPAQEVHALLRTNFACSLPRHPRPGSGRFTLNQIYSLLFEVPSGLMPSHFEAAFVEDEPILRWLSSNTAKLRQGGSGEVWTALSSAPFGKQHKAPQEFLEGTPKEAEVVDLMLGAVERAVGLANGSLRENVRATKLQLWGAALPITRWASRDEVDFAWSASHRIGIAGDWLSAVPSRASTIEAAWLSGVHIADHIATSSGEDAGLQLGQDGGVFVPVDADFGTAAGEAVWVTEPSEEPKGTFKGKGRSGKGWKGKGGRGRGRPAAQAS</sequence>
<evidence type="ECO:0008006" key="4">
    <source>
        <dbReference type="Google" id="ProtNLM"/>
    </source>
</evidence>
<evidence type="ECO:0000313" key="2">
    <source>
        <dbReference type="EMBL" id="CAE7613694.1"/>
    </source>
</evidence>
<feature type="compositionally biased region" description="Basic residues" evidence="1">
    <location>
        <begin position="310"/>
        <end position="329"/>
    </location>
</feature>
<proteinExistence type="predicted"/>
<dbReference type="Proteomes" id="UP000604046">
    <property type="component" value="Unassembled WGS sequence"/>
</dbReference>
<comment type="caution">
    <text evidence="2">The sequence shown here is derived from an EMBL/GenBank/DDBJ whole genome shotgun (WGS) entry which is preliminary data.</text>
</comment>
<reference evidence="2" key="1">
    <citation type="submission" date="2021-02" db="EMBL/GenBank/DDBJ databases">
        <authorList>
            <person name="Dougan E. K."/>
            <person name="Rhodes N."/>
            <person name="Thang M."/>
            <person name="Chan C."/>
        </authorList>
    </citation>
    <scope>NUCLEOTIDE SEQUENCE</scope>
</reference>
<accession>A0A812V2H0</accession>
<dbReference type="PANTHER" id="PTHR16128">
    <property type="entry name" value="FAD/NAD(P)-BINDING OXIDOREDUCTASE FAMILY PROTEIN"/>
    <property type="match status" value="1"/>
</dbReference>
<protein>
    <recommendedName>
        <fullName evidence="4">Amine oxidase domain-containing protein</fullName>
    </recommendedName>
</protein>
<gene>
    <name evidence="2" type="ORF">SNAT2548_LOCUS34894</name>
</gene>
<dbReference type="PANTHER" id="PTHR16128:SF5">
    <property type="entry name" value="FAD_NAD(P)-BINDING OXIDOREDUCTASE FAMILY PROTEIN"/>
    <property type="match status" value="1"/>
</dbReference>
<evidence type="ECO:0000256" key="1">
    <source>
        <dbReference type="SAM" id="MobiDB-lite"/>
    </source>
</evidence>
<keyword evidence="3" id="KW-1185">Reference proteome</keyword>
<dbReference type="Gene3D" id="3.90.660.10">
    <property type="match status" value="1"/>
</dbReference>
<dbReference type="OrthoDB" id="417877at2759"/>
<dbReference type="AlphaFoldDB" id="A0A812V2H0"/>
<evidence type="ECO:0000313" key="3">
    <source>
        <dbReference type="Proteomes" id="UP000604046"/>
    </source>
</evidence>